<dbReference type="Pfam" id="PF09407">
    <property type="entry name" value="AbiEi_1"/>
    <property type="match status" value="1"/>
</dbReference>
<dbReference type="RefSeq" id="WP_128778767.1">
    <property type="nucleotide sequence ID" value="NZ_RYFI01000019.1"/>
</dbReference>
<organism evidence="3 4">
    <name type="scientific">Hansschlegelia zhihuaiae</name>
    <dbReference type="NCBI Taxonomy" id="405005"/>
    <lineage>
        <taxon>Bacteria</taxon>
        <taxon>Pseudomonadati</taxon>
        <taxon>Pseudomonadota</taxon>
        <taxon>Alphaproteobacteria</taxon>
        <taxon>Hyphomicrobiales</taxon>
        <taxon>Methylopilaceae</taxon>
        <taxon>Hansschlegelia</taxon>
    </lineage>
</organism>
<feature type="domain" description="AbiEi antitoxin N-terminal" evidence="2">
    <location>
        <begin position="18"/>
        <end position="51"/>
    </location>
</feature>
<dbReference type="Proteomes" id="UP000289708">
    <property type="component" value="Unassembled WGS sequence"/>
</dbReference>
<keyword evidence="4" id="KW-1185">Reference proteome</keyword>
<evidence type="ECO:0000313" key="4">
    <source>
        <dbReference type="Proteomes" id="UP000289708"/>
    </source>
</evidence>
<name>A0A4Q0M9P4_9HYPH</name>
<dbReference type="OrthoDB" id="9789781at2"/>
<proteinExistence type="predicted"/>
<gene>
    <name evidence="3" type="ORF">EK403_17545</name>
</gene>
<accession>A0A4Q0M9P4</accession>
<evidence type="ECO:0000313" key="3">
    <source>
        <dbReference type="EMBL" id="RXF69938.1"/>
    </source>
</evidence>
<dbReference type="EMBL" id="RYFI01000019">
    <property type="protein sequence ID" value="RXF69938.1"/>
    <property type="molecule type" value="Genomic_DNA"/>
</dbReference>
<feature type="domain" description="AbiEi antitoxin C-terminal" evidence="1">
    <location>
        <begin position="75"/>
        <end position="182"/>
    </location>
</feature>
<protein>
    <submittedName>
        <fullName evidence="3">Uncharacterized protein</fullName>
    </submittedName>
</protein>
<dbReference type="Pfam" id="PF13338">
    <property type="entry name" value="AbiEi_4"/>
    <property type="match status" value="1"/>
</dbReference>
<dbReference type="AlphaFoldDB" id="A0A4Q0M9P4"/>
<dbReference type="InterPro" id="IPR018547">
    <property type="entry name" value="AbiEi_C"/>
</dbReference>
<dbReference type="InterPro" id="IPR025159">
    <property type="entry name" value="AbiEi_N"/>
</dbReference>
<evidence type="ECO:0000259" key="2">
    <source>
        <dbReference type="Pfam" id="PF13338"/>
    </source>
</evidence>
<comment type="caution">
    <text evidence="3">The sequence shown here is derived from an EMBL/GenBank/DDBJ whole genome shotgun (WGS) entry which is preliminary data.</text>
</comment>
<reference evidence="3 4" key="1">
    <citation type="submission" date="2018-12" db="EMBL/GenBank/DDBJ databases">
        <title>bacterium Hansschlegelia zhihuaiae S113.</title>
        <authorList>
            <person name="He J."/>
        </authorList>
    </citation>
    <scope>NUCLEOTIDE SEQUENCE [LARGE SCALE GENOMIC DNA]</scope>
    <source>
        <strain evidence="3 4">S 113</strain>
    </source>
</reference>
<sequence length="209" mass="22312">MSPPPAIDAIFADNRLHRSADLAAAGLSRMAIKRAADAGRIIQYARGVYVSAEGLATTGISLAATSLLLQGVVCLGSAAQFHGLSDEDPPEIWYAVDRGRNGNMAAPSIRQPHRLVWWPAELLEVGVNTVQIAGVDVRFTSPARTVVDLIRYRGKLGEETAAKALADYVRSGADLNEIWDIAEAIGVKDALTPFLRVAEELAPSIAALR</sequence>
<evidence type="ECO:0000259" key="1">
    <source>
        <dbReference type="Pfam" id="PF09407"/>
    </source>
</evidence>